<dbReference type="Pfam" id="PF02515">
    <property type="entry name" value="CoA_transf_3"/>
    <property type="match status" value="1"/>
</dbReference>
<dbReference type="PANTHER" id="PTHR48207">
    <property type="entry name" value="SUCCINATE--HYDROXYMETHYLGLUTARATE COA-TRANSFERASE"/>
    <property type="match status" value="1"/>
</dbReference>
<comment type="caution">
    <text evidence="2">The sequence shown here is derived from an EMBL/GenBank/DDBJ whole genome shotgun (WGS) entry which is preliminary data.</text>
</comment>
<dbReference type="GO" id="GO:0016740">
    <property type="term" value="F:transferase activity"/>
    <property type="evidence" value="ECO:0007669"/>
    <property type="project" value="UniProtKB-KW"/>
</dbReference>
<keyword evidence="1 2" id="KW-0808">Transferase</keyword>
<dbReference type="EMBL" id="BAAAUV010000004">
    <property type="protein sequence ID" value="GAA3203268.1"/>
    <property type="molecule type" value="Genomic_DNA"/>
</dbReference>
<dbReference type="Gene3D" id="3.40.50.10540">
    <property type="entry name" value="Crotonobetainyl-coa:carnitine coa-transferase, domain 1"/>
    <property type="match status" value="1"/>
</dbReference>
<accession>A0ABP6Q4W9</accession>
<proteinExistence type="predicted"/>
<dbReference type="Proteomes" id="UP001501237">
    <property type="component" value="Unassembled WGS sequence"/>
</dbReference>
<dbReference type="InterPro" id="IPR044855">
    <property type="entry name" value="CoA-Trfase_III_dom3_sf"/>
</dbReference>
<name>A0ABP6Q4W9_9ACTN</name>
<evidence type="ECO:0000313" key="3">
    <source>
        <dbReference type="Proteomes" id="UP001501237"/>
    </source>
</evidence>
<protein>
    <submittedName>
        <fullName evidence="2">CoA transferase</fullName>
    </submittedName>
</protein>
<gene>
    <name evidence="2" type="ORF">GCM10010468_17280</name>
</gene>
<dbReference type="InterPro" id="IPR023606">
    <property type="entry name" value="CoA-Trfase_III_dom_1_sf"/>
</dbReference>
<dbReference type="SUPFAM" id="SSF89796">
    <property type="entry name" value="CoA-transferase family III (CaiB/BaiF)"/>
    <property type="match status" value="1"/>
</dbReference>
<organism evidence="2 3">
    <name type="scientific">Actinocorallia longicatena</name>
    <dbReference type="NCBI Taxonomy" id="111803"/>
    <lineage>
        <taxon>Bacteria</taxon>
        <taxon>Bacillati</taxon>
        <taxon>Actinomycetota</taxon>
        <taxon>Actinomycetes</taxon>
        <taxon>Streptosporangiales</taxon>
        <taxon>Thermomonosporaceae</taxon>
        <taxon>Actinocorallia</taxon>
    </lineage>
</organism>
<keyword evidence="3" id="KW-1185">Reference proteome</keyword>
<dbReference type="Gene3D" id="3.30.1540.10">
    <property type="entry name" value="formyl-coa transferase, domain 3"/>
    <property type="match status" value="1"/>
</dbReference>
<sequence length="397" mass="42573">MRPLQDVRIVSLEQYGAGPFGSLHLADLGAEIIKIEDPNTGGDVGRYVPPYAEDEDSLFFEAFNRNKRSVSLDLSLPSGRSVFEDLVRVSDVVYSNLRGDVPAKLGITYADLKHLNPAIVCCSLTGFGMTGPRSAEPGYDYILQGLAGWMDLTGEPDGPPAKSGLSLVDYSGGFVAALALLAGLHAARRDGVGMDCDVSLFDTAVSMLTYPGVWHLNAGFSPVRTRNSAHPSLVPFQAFRAADAWIVVGCAKEKFWQRLTVVIDRPDLAADPRYATFADRREHAGTLVPELERIFAARPAGEWLAALGAAAIPSGPINDVAAALADPHTAARGLIAETEHPRYGTLRNLVSPVRVGDAPAEHRRAPRRGEDFDPIVRDLLGYDSVRISALNAAGAFG</sequence>
<reference evidence="3" key="1">
    <citation type="journal article" date="2019" name="Int. J. Syst. Evol. Microbiol.">
        <title>The Global Catalogue of Microorganisms (GCM) 10K type strain sequencing project: providing services to taxonomists for standard genome sequencing and annotation.</title>
        <authorList>
            <consortium name="The Broad Institute Genomics Platform"/>
            <consortium name="The Broad Institute Genome Sequencing Center for Infectious Disease"/>
            <person name="Wu L."/>
            <person name="Ma J."/>
        </authorList>
    </citation>
    <scope>NUCLEOTIDE SEQUENCE [LARGE SCALE GENOMIC DNA]</scope>
    <source>
        <strain evidence="3">JCM 9377</strain>
    </source>
</reference>
<dbReference type="RefSeq" id="WP_344824394.1">
    <property type="nucleotide sequence ID" value="NZ_BAAAUV010000004.1"/>
</dbReference>
<evidence type="ECO:0000313" key="2">
    <source>
        <dbReference type="EMBL" id="GAA3203268.1"/>
    </source>
</evidence>
<dbReference type="InterPro" id="IPR003673">
    <property type="entry name" value="CoA-Trfase_fam_III"/>
</dbReference>
<evidence type="ECO:0000256" key="1">
    <source>
        <dbReference type="ARBA" id="ARBA00022679"/>
    </source>
</evidence>
<dbReference type="InterPro" id="IPR050483">
    <property type="entry name" value="CoA-transferase_III_domain"/>
</dbReference>
<dbReference type="PANTHER" id="PTHR48207:SF3">
    <property type="entry name" value="SUCCINATE--HYDROXYMETHYLGLUTARATE COA-TRANSFERASE"/>
    <property type="match status" value="1"/>
</dbReference>